<dbReference type="InterPro" id="IPR011990">
    <property type="entry name" value="TPR-like_helical_dom_sf"/>
</dbReference>
<evidence type="ECO:0008006" key="3">
    <source>
        <dbReference type="Google" id="ProtNLM"/>
    </source>
</evidence>
<keyword evidence="2" id="KW-1185">Reference proteome</keyword>
<dbReference type="RefSeq" id="WP_142505631.1">
    <property type="nucleotide sequence ID" value="NZ_FXTI01000006.1"/>
</dbReference>
<dbReference type="Gene3D" id="1.25.40.10">
    <property type="entry name" value="Tetratricopeptide repeat domain"/>
    <property type="match status" value="1"/>
</dbReference>
<dbReference type="SUPFAM" id="SSF48452">
    <property type="entry name" value="TPR-like"/>
    <property type="match status" value="1"/>
</dbReference>
<protein>
    <recommendedName>
        <fullName evidence="3">Tetratricopeptide repeat-containing protein</fullName>
    </recommendedName>
</protein>
<dbReference type="EMBL" id="FXTI01000006">
    <property type="protein sequence ID" value="SMO70554.1"/>
    <property type="molecule type" value="Genomic_DNA"/>
</dbReference>
<sequence>MTDLDQLKEAAYERVAHMLPNHIFNEFDQLNSRMLIAVTLMQRGEKNLAYRLFETIAENGPDENENRLFAYVRSLTEMAEMDAEREAFDQAEKKMETALHYFPESMGYMMSRVHLEVYLTYYRFQLGHKERAICELKEIVDREEAKFRSQTDEDGRNLVGPGLCYALHQLALFYAEKEGWKKAVENFRLLKKYASSIDEKGWEKALQLEKEGLYEEAFRQMEESVSYQAG</sequence>
<evidence type="ECO:0000313" key="2">
    <source>
        <dbReference type="Proteomes" id="UP000315636"/>
    </source>
</evidence>
<dbReference type="Proteomes" id="UP000315636">
    <property type="component" value="Unassembled WGS sequence"/>
</dbReference>
<dbReference type="OrthoDB" id="2987756at2"/>
<accession>A0A521DFH7</accession>
<proteinExistence type="predicted"/>
<dbReference type="AlphaFoldDB" id="A0A521DFH7"/>
<gene>
    <name evidence="1" type="ORF">SAMN06264849_10636</name>
</gene>
<evidence type="ECO:0000313" key="1">
    <source>
        <dbReference type="EMBL" id="SMO70554.1"/>
    </source>
</evidence>
<organism evidence="1 2">
    <name type="scientific">Melghirimyces algeriensis</name>
    <dbReference type="NCBI Taxonomy" id="910412"/>
    <lineage>
        <taxon>Bacteria</taxon>
        <taxon>Bacillati</taxon>
        <taxon>Bacillota</taxon>
        <taxon>Bacilli</taxon>
        <taxon>Bacillales</taxon>
        <taxon>Thermoactinomycetaceae</taxon>
        <taxon>Melghirimyces</taxon>
    </lineage>
</organism>
<name>A0A521DFH7_9BACL</name>
<reference evidence="1 2" key="1">
    <citation type="submission" date="2017-05" db="EMBL/GenBank/DDBJ databases">
        <authorList>
            <person name="Varghese N."/>
            <person name="Submissions S."/>
        </authorList>
    </citation>
    <scope>NUCLEOTIDE SEQUENCE [LARGE SCALE GENOMIC DNA]</scope>
    <source>
        <strain evidence="1 2">DSM 45474</strain>
    </source>
</reference>